<name>A0A7J7D4X1_TRIWF</name>
<sequence length="625" mass="70524">MVSLRPLLQRRLLSTTASKNPHNHRNCNNNRIRSQKWAIKQVTKSNFSDSVEELKNHISSSDFVAVSLRKTGSFSAPWHRVSPFDAPETAYFKAKYAAERFQILQFAVCPFSIRADKLIAHPYNFHLFPRDELRTGMPSYSFSCQTSHLMSMAREGLDFNTCIYDGISYLSRAQETAAKVRTGNPQRASHVIESTSTPSVADSVFIERIKSRVKHWKNACKNSGTSVDDVLLISMRKLLLGSENYGSRPSMTIDVCSERQVQLVLEMLQGFFDELVPLIIPAKGGGTQAVRVVLTISKEDKDLLESELRDLEEEQTKKVRGFREVIDLISASQKPVVSHNSLNDFTFIHSKFLAPLPSNMDEFKSSLRSVFGHVLDVNHLMREIGSLGKVSSIPAAISYLRNRFFLPTNVEVPQQVMSTEDKILGTRVVWLCQLFTKLCSILKIDLNAVRFGNDSQLVSYANIFNACFTNSQESTDGDIRVWSNSRKKVSSKDLIFLWGFRNGITAGMLKSMLQGSHEVFSEEFNVRLVDKSSAIVVFWQPGLSETFLDAMKSFELSEPLREMVSEGLRASGYEIYMKACSLHLRETNLADSLEKALVCHDSETAPGIKPSEIQWSEMMIDFDNL</sequence>
<evidence type="ECO:0000256" key="2">
    <source>
        <dbReference type="ARBA" id="ARBA00008372"/>
    </source>
</evidence>
<dbReference type="InterPro" id="IPR006941">
    <property type="entry name" value="RNase_CAF1"/>
</dbReference>
<dbReference type="InterPro" id="IPR051181">
    <property type="entry name" value="CAF1_poly(A)_ribonucleases"/>
</dbReference>
<dbReference type="EMBL" id="JAAARO010000010">
    <property type="protein sequence ID" value="KAF5741319.1"/>
    <property type="molecule type" value="Genomic_DNA"/>
</dbReference>
<proteinExistence type="inferred from homology"/>
<keyword evidence="4" id="KW-1185">Reference proteome</keyword>
<dbReference type="Gene3D" id="3.30.420.10">
    <property type="entry name" value="Ribonuclease H-like superfamily/Ribonuclease H"/>
    <property type="match status" value="2"/>
</dbReference>
<dbReference type="FunCoup" id="A0A7J7D4X1">
    <property type="interactions" value="3169"/>
</dbReference>
<dbReference type="InterPro" id="IPR036397">
    <property type="entry name" value="RNaseH_sf"/>
</dbReference>
<dbReference type="GO" id="GO:0003723">
    <property type="term" value="F:RNA binding"/>
    <property type="evidence" value="ECO:0007669"/>
    <property type="project" value="TreeGrafter"/>
</dbReference>
<accession>A0A7J7D4X1</accession>
<dbReference type="InterPro" id="IPR012337">
    <property type="entry name" value="RNaseH-like_sf"/>
</dbReference>
<comment type="caution">
    <text evidence="3">The sequence shown here is derived from an EMBL/GenBank/DDBJ whole genome shotgun (WGS) entry which is preliminary data.</text>
</comment>
<comment type="cofactor">
    <cofactor evidence="1">
        <name>a divalent metal cation</name>
        <dbReference type="ChEBI" id="CHEBI:60240"/>
    </cofactor>
</comment>
<dbReference type="Proteomes" id="UP000593562">
    <property type="component" value="Unassembled WGS sequence"/>
</dbReference>
<evidence type="ECO:0000313" key="3">
    <source>
        <dbReference type="EMBL" id="KAF5741319.1"/>
    </source>
</evidence>
<protein>
    <submittedName>
        <fullName evidence="3">Poly(A)-specific ribonuclease PARN-like</fullName>
    </submittedName>
</protein>
<evidence type="ECO:0000313" key="4">
    <source>
        <dbReference type="Proteomes" id="UP000593562"/>
    </source>
</evidence>
<dbReference type="InParanoid" id="A0A7J7D4X1"/>
<evidence type="ECO:0000256" key="1">
    <source>
        <dbReference type="ARBA" id="ARBA00001968"/>
    </source>
</evidence>
<dbReference type="PANTHER" id="PTHR15092:SF42">
    <property type="entry name" value="POLY(A)-SPECIFIC RIBONUCLEASE PARN-LIKE"/>
    <property type="match status" value="1"/>
</dbReference>
<organism evidence="3 4">
    <name type="scientific">Tripterygium wilfordii</name>
    <name type="common">Thunder God vine</name>
    <dbReference type="NCBI Taxonomy" id="458696"/>
    <lineage>
        <taxon>Eukaryota</taxon>
        <taxon>Viridiplantae</taxon>
        <taxon>Streptophyta</taxon>
        <taxon>Embryophyta</taxon>
        <taxon>Tracheophyta</taxon>
        <taxon>Spermatophyta</taxon>
        <taxon>Magnoliopsida</taxon>
        <taxon>eudicotyledons</taxon>
        <taxon>Gunneridae</taxon>
        <taxon>Pentapetalae</taxon>
        <taxon>rosids</taxon>
        <taxon>fabids</taxon>
        <taxon>Celastrales</taxon>
        <taxon>Celastraceae</taxon>
        <taxon>Tripterygium</taxon>
    </lineage>
</organism>
<comment type="similarity">
    <text evidence="2">Belongs to the CAF1 family.</text>
</comment>
<dbReference type="GO" id="GO:0000175">
    <property type="term" value="F:3'-5'-RNA exonuclease activity"/>
    <property type="evidence" value="ECO:0007669"/>
    <property type="project" value="TreeGrafter"/>
</dbReference>
<dbReference type="AlphaFoldDB" id="A0A7J7D4X1"/>
<dbReference type="Pfam" id="PF04857">
    <property type="entry name" value="CAF1"/>
    <property type="match status" value="1"/>
</dbReference>
<reference evidence="3 4" key="1">
    <citation type="journal article" date="2020" name="Nat. Commun.">
        <title>Genome of Tripterygium wilfordii and identification of cytochrome P450 involved in triptolide biosynthesis.</title>
        <authorList>
            <person name="Tu L."/>
            <person name="Su P."/>
            <person name="Zhang Z."/>
            <person name="Gao L."/>
            <person name="Wang J."/>
            <person name="Hu T."/>
            <person name="Zhou J."/>
            <person name="Zhang Y."/>
            <person name="Zhao Y."/>
            <person name="Liu Y."/>
            <person name="Song Y."/>
            <person name="Tong Y."/>
            <person name="Lu Y."/>
            <person name="Yang J."/>
            <person name="Xu C."/>
            <person name="Jia M."/>
            <person name="Peters R.J."/>
            <person name="Huang L."/>
            <person name="Gao W."/>
        </authorList>
    </citation>
    <scope>NUCLEOTIDE SEQUENCE [LARGE SCALE GENOMIC DNA]</scope>
    <source>
        <strain evidence="4">cv. XIE 37</strain>
        <tissue evidence="3">Leaf</tissue>
    </source>
</reference>
<gene>
    <name evidence="3" type="ORF">HS088_TW10G00315</name>
</gene>
<dbReference type="SUPFAM" id="SSF53098">
    <property type="entry name" value="Ribonuclease H-like"/>
    <property type="match status" value="1"/>
</dbReference>
<dbReference type="PANTHER" id="PTHR15092">
    <property type="entry name" value="POLY A -SPECIFIC RIBONUCLEASE/TARGET OF EGR1, MEMBER 1"/>
    <property type="match status" value="1"/>
</dbReference>